<dbReference type="FunFam" id="3.40.640.10:FF:000004">
    <property type="entry name" value="Acetylornithine aminotransferase"/>
    <property type="match status" value="1"/>
</dbReference>
<dbReference type="Proteomes" id="UP000886857">
    <property type="component" value="Unassembled WGS sequence"/>
</dbReference>
<evidence type="ECO:0000256" key="4">
    <source>
        <dbReference type="ARBA" id="ARBA00022679"/>
    </source>
</evidence>
<comment type="similarity">
    <text evidence="7">Belongs to the class-III pyridoxal-phosphate-dependent aminotransferase family.</text>
</comment>
<protein>
    <submittedName>
        <fullName evidence="8">Acetylornithine/succinylornithine family transaminase</fullName>
    </submittedName>
</protein>
<keyword evidence="4" id="KW-0808">Transferase</keyword>
<dbReference type="Pfam" id="PF00202">
    <property type="entry name" value="Aminotran_3"/>
    <property type="match status" value="1"/>
</dbReference>
<dbReference type="Gene3D" id="3.90.1150.10">
    <property type="entry name" value="Aspartate Aminotransferase, domain 1"/>
    <property type="match status" value="1"/>
</dbReference>
<dbReference type="PROSITE" id="PS00600">
    <property type="entry name" value="AA_TRANSFER_CLASS_3"/>
    <property type="match status" value="1"/>
</dbReference>
<dbReference type="GO" id="GO:0030170">
    <property type="term" value="F:pyridoxal phosphate binding"/>
    <property type="evidence" value="ECO:0007669"/>
    <property type="project" value="InterPro"/>
</dbReference>
<evidence type="ECO:0000256" key="1">
    <source>
        <dbReference type="ARBA" id="ARBA00001933"/>
    </source>
</evidence>
<dbReference type="GO" id="GO:0008483">
    <property type="term" value="F:transaminase activity"/>
    <property type="evidence" value="ECO:0007669"/>
    <property type="project" value="UniProtKB-KW"/>
</dbReference>
<evidence type="ECO:0000256" key="7">
    <source>
        <dbReference type="RuleBase" id="RU003560"/>
    </source>
</evidence>
<dbReference type="PANTHER" id="PTHR11986">
    <property type="entry name" value="AMINOTRANSFERASE CLASS III"/>
    <property type="match status" value="1"/>
</dbReference>
<dbReference type="GO" id="GO:0006526">
    <property type="term" value="P:L-arginine biosynthetic process"/>
    <property type="evidence" value="ECO:0007669"/>
    <property type="project" value="UniProtKB-ARBA"/>
</dbReference>
<evidence type="ECO:0000256" key="3">
    <source>
        <dbReference type="ARBA" id="ARBA00022605"/>
    </source>
</evidence>
<keyword evidence="3" id="KW-0028">Amino-acid biosynthesis</keyword>
<keyword evidence="5 7" id="KW-0663">Pyridoxal phosphate</keyword>
<organism evidence="8 9">
    <name type="scientific">Candidatus Limadaptatus stercoripullorum</name>
    <dbReference type="NCBI Taxonomy" id="2840846"/>
    <lineage>
        <taxon>Bacteria</taxon>
        <taxon>Bacillati</taxon>
        <taxon>Bacillota</taxon>
        <taxon>Clostridia</taxon>
        <taxon>Eubacteriales</taxon>
        <taxon>Candidatus Limadaptatus</taxon>
    </lineage>
</organism>
<dbReference type="InterPro" id="IPR050103">
    <property type="entry name" value="Class-III_PLP-dep_AT"/>
</dbReference>
<proteinExistence type="inferred from homology"/>
<dbReference type="InterPro" id="IPR015421">
    <property type="entry name" value="PyrdxlP-dep_Trfase_major"/>
</dbReference>
<dbReference type="GO" id="GO:0042802">
    <property type="term" value="F:identical protein binding"/>
    <property type="evidence" value="ECO:0007669"/>
    <property type="project" value="TreeGrafter"/>
</dbReference>
<dbReference type="InterPro" id="IPR049704">
    <property type="entry name" value="Aminotrans_3_PPA_site"/>
</dbReference>
<name>A0A9D1N9G0_9FIRM</name>
<dbReference type="InterPro" id="IPR015424">
    <property type="entry name" value="PyrdxlP-dep_Trfase"/>
</dbReference>
<gene>
    <name evidence="8" type="ORF">IAC73_03965</name>
</gene>
<comment type="cofactor">
    <cofactor evidence="1">
        <name>pyridoxal 5'-phosphate</name>
        <dbReference type="ChEBI" id="CHEBI:597326"/>
    </cofactor>
</comment>
<sequence length="387" mass="40719">MTVKEKDARYIAGTYARFPVTLVRGSGAELFDDGGRRYIDMGSGIGVNIFGAADPEWTAAVSAQLSTLAHASNLYFTEPCVRVAEKLALKSGMKKVFFANSGAEANECAIKTARKWAAEHKGADHFTVVTLEGGFHGRTLATLAATGQEGLHRDFLPLTPGFVYAPAGDAEALERAVSENKCAAIMIETVQGEGGVLPLGGEFIRAAEDIARRHDILFIVDEVQTGVGRTGKFYSYMHYGVTPDIVTSAKGLGGGLPIGAALFGERTEGVLTPGSHGSTFGGNPAVCAGAEVVLDRLTGEFLAEVTRKGERLAAALRGAAGIRQVTGLGLMLGAETVRPVADILSELRAEGVLALKAHDRLRLLPPLNIPDSLLDEAAEKIAKVCAK</sequence>
<dbReference type="PANTHER" id="PTHR11986:SF79">
    <property type="entry name" value="ACETYLORNITHINE AMINOTRANSFERASE, MITOCHONDRIAL"/>
    <property type="match status" value="1"/>
</dbReference>
<evidence type="ECO:0000256" key="5">
    <source>
        <dbReference type="ARBA" id="ARBA00022898"/>
    </source>
</evidence>
<evidence type="ECO:0000313" key="8">
    <source>
        <dbReference type="EMBL" id="HIU98981.1"/>
    </source>
</evidence>
<comment type="caution">
    <text evidence="8">The sequence shown here is derived from an EMBL/GenBank/DDBJ whole genome shotgun (WGS) entry which is preliminary data.</text>
</comment>
<dbReference type="InterPro" id="IPR004636">
    <property type="entry name" value="AcOrn/SuccOrn_fam"/>
</dbReference>
<dbReference type="Gene3D" id="3.40.640.10">
    <property type="entry name" value="Type I PLP-dependent aspartate aminotransferase-like (Major domain)"/>
    <property type="match status" value="1"/>
</dbReference>
<evidence type="ECO:0000256" key="2">
    <source>
        <dbReference type="ARBA" id="ARBA00022576"/>
    </source>
</evidence>
<dbReference type="AlphaFoldDB" id="A0A9D1N9G0"/>
<dbReference type="CDD" id="cd00610">
    <property type="entry name" value="OAT_like"/>
    <property type="match status" value="1"/>
</dbReference>
<dbReference type="InterPro" id="IPR015422">
    <property type="entry name" value="PyrdxlP-dep_Trfase_small"/>
</dbReference>
<dbReference type="InterPro" id="IPR005814">
    <property type="entry name" value="Aminotrans_3"/>
</dbReference>
<dbReference type="PIRSF" id="PIRSF000521">
    <property type="entry name" value="Transaminase_4ab_Lys_Orn"/>
    <property type="match status" value="1"/>
</dbReference>
<reference evidence="8" key="2">
    <citation type="journal article" date="2021" name="PeerJ">
        <title>Extensive microbial diversity within the chicken gut microbiome revealed by metagenomics and culture.</title>
        <authorList>
            <person name="Gilroy R."/>
            <person name="Ravi A."/>
            <person name="Getino M."/>
            <person name="Pursley I."/>
            <person name="Horton D.L."/>
            <person name="Alikhan N.F."/>
            <person name="Baker D."/>
            <person name="Gharbi K."/>
            <person name="Hall N."/>
            <person name="Watson M."/>
            <person name="Adriaenssens E.M."/>
            <person name="Foster-Nyarko E."/>
            <person name="Jarju S."/>
            <person name="Secka A."/>
            <person name="Antonio M."/>
            <person name="Oren A."/>
            <person name="Chaudhuri R.R."/>
            <person name="La Ragione R."/>
            <person name="Hildebrand F."/>
            <person name="Pallen M.J."/>
        </authorList>
    </citation>
    <scope>NUCLEOTIDE SEQUENCE</scope>
    <source>
        <strain evidence="8">10406</strain>
    </source>
</reference>
<keyword evidence="2" id="KW-0032">Aminotransferase</keyword>
<evidence type="ECO:0000256" key="6">
    <source>
        <dbReference type="ARBA" id="ARBA00029440"/>
    </source>
</evidence>
<dbReference type="EMBL" id="DVOE01000060">
    <property type="protein sequence ID" value="HIU98981.1"/>
    <property type="molecule type" value="Genomic_DNA"/>
</dbReference>
<reference evidence="8" key="1">
    <citation type="submission" date="2020-10" db="EMBL/GenBank/DDBJ databases">
        <authorList>
            <person name="Gilroy R."/>
        </authorList>
    </citation>
    <scope>NUCLEOTIDE SEQUENCE</scope>
    <source>
        <strain evidence="8">10406</strain>
    </source>
</reference>
<comment type="pathway">
    <text evidence="6">Amino-acid biosynthesis.</text>
</comment>
<evidence type="ECO:0000313" key="9">
    <source>
        <dbReference type="Proteomes" id="UP000886857"/>
    </source>
</evidence>
<dbReference type="SUPFAM" id="SSF53383">
    <property type="entry name" value="PLP-dependent transferases"/>
    <property type="match status" value="1"/>
</dbReference>
<dbReference type="NCBIfam" id="TIGR00707">
    <property type="entry name" value="argD"/>
    <property type="match status" value="1"/>
</dbReference>
<dbReference type="NCBIfam" id="NF002325">
    <property type="entry name" value="PRK01278.1"/>
    <property type="match status" value="1"/>
</dbReference>
<accession>A0A9D1N9G0</accession>